<dbReference type="Proteomes" id="UP000264006">
    <property type="component" value="Chromosome"/>
</dbReference>
<feature type="compositionally biased region" description="Basic and acidic residues" evidence="1">
    <location>
        <begin position="1022"/>
        <end position="1033"/>
    </location>
</feature>
<dbReference type="Gene3D" id="2.30.30.940">
    <property type="match status" value="1"/>
</dbReference>
<dbReference type="PANTHER" id="PTHR43788">
    <property type="entry name" value="DNA2/NAM7 HELICASE FAMILY MEMBER"/>
    <property type="match status" value="1"/>
</dbReference>
<dbReference type="InterPro" id="IPR027417">
    <property type="entry name" value="P-loop_NTPase"/>
</dbReference>
<dbReference type="InterPro" id="IPR027785">
    <property type="entry name" value="UvrD-like_helicase_C"/>
</dbReference>
<dbReference type="InterPro" id="IPR050534">
    <property type="entry name" value="Coronavir_polyprotein_1ab"/>
</dbReference>
<reference evidence="4 5" key="1">
    <citation type="submission" date="2018-09" db="EMBL/GenBank/DDBJ databases">
        <title>Complete genome sequence of Euzebya sp. DY32-46 isolated from seawater of Pacific Ocean.</title>
        <authorList>
            <person name="Xu L."/>
            <person name="Wu Y.-H."/>
            <person name="Xu X.-W."/>
        </authorList>
    </citation>
    <scope>NUCLEOTIDE SEQUENCE [LARGE SCALE GENOMIC DNA]</scope>
    <source>
        <strain evidence="4 5">DY32-46</strain>
    </source>
</reference>
<evidence type="ECO:0000313" key="4">
    <source>
        <dbReference type="EMBL" id="AXV06180.1"/>
    </source>
</evidence>
<dbReference type="KEGG" id="euz:DVS28_a1486"/>
<dbReference type="Pfam" id="PF08751">
    <property type="entry name" value="TrwC"/>
    <property type="match status" value="1"/>
</dbReference>
<evidence type="ECO:0000259" key="2">
    <source>
        <dbReference type="Pfam" id="PF08751"/>
    </source>
</evidence>
<dbReference type="InterPro" id="IPR014862">
    <property type="entry name" value="TrwC"/>
</dbReference>
<dbReference type="EMBL" id="CP031165">
    <property type="protein sequence ID" value="AXV06180.1"/>
    <property type="molecule type" value="Genomic_DNA"/>
</dbReference>
<organism evidence="4 5">
    <name type="scientific">Euzebya pacifica</name>
    <dbReference type="NCBI Taxonomy" id="1608957"/>
    <lineage>
        <taxon>Bacteria</taxon>
        <taxon>Bacillati</taxon>
        <taxon>Actinomycetota</taxon>
        <taxon>Nitriliruptoria</taxon>
        <taxon>Euzebyales</taxon>
    </lineage>
</organism>
<feature type="domain" description="TrwC relaxase" evidence="2">
    <location>
        <begin position="16"/>
        <end position="366"/>
    </location>
</feature>
<dbReference type="SUPFAM" id="SSF55464">
    <property type="entry name" value="Origin of replication-binding domain, RBD-like"/>
    <property type="match status" value="1"/>
</dbReference>
<sequence length="1063" mass="115866">MSGGRAVTVSLRAMSAGDGYRYLTASVAVADGPRDRSLPLAEYYAKTGTPPGRWLGGGLAALGLEPGDVVTEDQMARLLGAGRDPVTGDALGQAFPQYKRREERVGARVASLDGGLGTEQRASAVQRIEQEEASRPTRRAVAGFDLTFSAPKSVSVWWALAPPEVRERIVAAHHAAIGDVVELMEREVAATRAGRAGVVQLDVDGLIATAFDHYDSRTGDPQLHTHVVIANKVCTTSDGKWRSLDSRPVHHALVALSERYNAALADRLSADLGVQWEQRTRGADRNPAWEIAGVPDELVKAFSSRSRSIDTETDRLVADYRATHGVGPTPAIVIKLRQQATLATRPGKTQHPLAELTSRWADRARSLLGFDPAWLRPPTGSPEVIEELPAEAVEGYALVVLDHVSEKRSTWTRWNLHAEATRQTMHLRFATPHARNHAIEQLVEAAERASLRVTPPETAVPAELQRPDGTGRLRPKHATRYTSHALLAAEDRLLDRGRTASPRLANQPVVASGSGLSQDQLAAVAGIATSGRQLDLLIGPAGAGKTTTLAALRQTWEHTHGAGSVIGLAPSAAAAQVLADDLGIATENTAKWTHEHLHGRRRFRPGQLVIVDEASLASTRTLDLITGHAEQRRAKVLLVGDPHQLGAVGAGGALGLLARDRPDHPRLTQIHRFHHHWERHATQRLRDGDPAVIDTYREHGRIHDGATDHMLEQAYLAWRNDLVDGHTSVLIAADNDQVTTLNRRARLDRQANGDVSAQLGVPLRDGTAASAGDWILTRRNRRTLQASDGRWVRNGDRWTVTATHTDGSLTAHRPDQPAATVRIPADYAARHVDLGYAITVHRAQGSTVDTAHTIATPAMTREQLYVALTRGRSANHVYTATDQPTAEPHLGPAATPGDAVLARILSRHGAARSAHEVIADEQARWNTAAQLAAEHEAIGATQSQASDATTRALRQRSRLLEQHGDKALRSAIEQQPWIRHLNPPPTDPERRRTWWAHARAIATYRDRHRITDHTPLGQDPGNKSHPDRREAVRALRVLQRRDAGRRRRPTPTQIARTPSGPTM</sequence>
<dbReference type="AlphaFoldDB" id="A0A346XVD3"/>
<accession>A0A346XVD3</accession>
<dbReference type="Gene3D" id="3.40.50.300">
    <property type="entry name" value="P-loop containing nucleotide triphosphate hydrolases"/>
    <property type="match status" value="2"/>
</dbReference>
<dbReference type="Pfam" id="PF13538">
    <property type="entry name" value="UvrD_C_2"/>
    <property type="match status" value="1"/>
</dbReference>
<name>A0A346XVD3_9ACTN</name>
<dbReference type="CDD" id="cd18809">
    <property type="entry name" value="SF1_C_RecD"/>
    <property type="match status" value="1"/>
</dbReference>
<proteinExistence type="predicted"/>
<evidence type="ECO:0000313" key="5">
    <source>
        <dbReference type="Proteomes" id="UP000264006"/>
    </source>
</evidence>
<protein>
    <submittedName>
        <fullName evidence="4">Conjugal transfer protein (TraA-like protein)</fullName>
    </submittedName>
</protein>
<dbReference type="Pfam" id="PF13604">
    <property type="entry name" value="AAA_30"/>
    <property type="match status" value="1"/>
</dbReference>
<feature type="region of interest" description="Disordered" evidence="1">
    <location>
        <begin position="1006"/>
        <end position="1063"/>
    </location>
</feature>
<feature type="domain" description="UvrD-like helicase C-terminal" evidence="3">
    <location>
        <begin position="835"/>
        <end position="873"/>
    </location>
</feature>
<keyword evidence="5" id="KW-1185">Reference proteome</keyword>
<dbReference type="NCBIfam" id="NF041492">
    <property type="entry name" value="MobF"/>
    <property type="match status" value="1"/>
</dbReference>
<gene>
    <name evidence="4" type="ORF">DVS28_a1486</name>
</gene>
<dbReference type="SUPFAM" id="SSF52540">
    <property type="entry name" value="P-loop containing nucleoside triphosphate hydrolases"/>
    <property type="match status" value="2"/>
</dbReference>
<evidence type="ECO:0000256" key="1">
    <source>
        <dbReference type="SAM" id="MobiDB-lite"/>
    </source>
</evidence>
<feature type="compositionally biased region" description="Polar residues" evidence="1">
    <location>
        <begin position="1050"/>
        <end position="1063"/>
    </location>
</feature>
<evidence type="ECO:0000259" key="3">
    <source>
        <dbReference type="Pfam" id="PF13538"/>
    </source>
</evidence>